<comment type="caution">
    <text evidence="1">The sequence shown here is derived from an EMBL/GenBank/DDBJ whole genome shotgun (WGS) entry which is preliminary data.</text>
</comment>
<dbReference type="AlphaFoldDB" id="A0A9D4JGI0"/>
<evidence type="ECO:0000313" key="2">
    <source>
        <dbReference type="Proteomes" id="UP000828390"/>
    </source>
</evidence>
<dbReference type="EMBL" id="JAIWYP010000006">
    <property type="protein sequence ID" value="KAH3811025.1"/>
    <property type="molecule type" value="Genomic_DNA"/>
</dbReference>
<reference evidence="1" key="1">
    <citation type="journal article" date="2019" name="bioRxiv">
        <title>The Genome of the Zebra Mussel, Dreissena polymorpha: A Resource for Invasive Species Research.</title>
        <authorList>
            <person name="McCartney M.A."/>
            <person name="Auch B."/>
            <person name="Kono T."/>
            <person name="Mallez S."/>
            <person name="Zhang Y."/>
            <person name="Obille A."/>
            <person name="Becker A."/>
            <person name="Abrahante J.E."/>
            <person name="Garbe J."/>
            <person name="Badalamenti J.P."/>
            <person name="Herman A."/>
            <person name="Mangelson H."/>
            <person name="Liachko I."/>
            <person name="Sullivan S."/>
            <person name="Sone E.D."/>
            <person name="Koren S."/>
            <person name="Silverstein K.A.T."/>
            <person name="Beckman K.B."/>
            <person name="Gohl D.M."/>
        </authorList>
    </citation>
    <scope>NUCLEOTIDE SEQUENCE</scope>
    <source>
        <strain evidence="1">Duluth1</strain>
        <tissue evidence="1">Whole animal</tissue>
    </source>
</reference>
<dbReference type="Proteomes" id="UP000828390">
    <property type="component" value="Unassembled WGS sequence"/>
</dbReference>
<sequence length="68" mass="7556">CGNRILKALENSLDPDETPQNVARRDVESEICAAGIGALIKERVRDCGFFARKMTKKKKNMKGVMMTA</sequence>
<evidence type="ECO:0000313" key="1">
    <source>
        <dbReference type="EMBL" id="KAH3811025.1"/>
    </source>
</evidence>
<feature type="non-terminal residue" evidence="1">
    <location>
        <position position="68"/>
    </location>
</feature>
<organism evidence="1 2">
    <name type="scientific">Dreissena polymorpha</name>
    <name type="common">Zebra mussel</name>
    <name type="synonym">Mytilus polymorpha</name>
    <dbReference type="NCBI Taxonomy" id="45954"/>
    <lineage>
        <taxon>Eukaryota</taxon>
        <taxon>Metazoa</taxon>
        <taxon>Spiralia</taxon>
        <taxon>Lophotrochozoa</taxon>
        <taxon>Mollusca</taxon>
        <taxon>Bivalvia</taxon>
        <taxon>Autobranchia</taxon>
        <taxon>Heteroconchia</taxon>
        <taxon>Euheterodonta</taxon>
        <taxon>Imparidentia</taxon>
        <taxon>Neoheterodontei</taxon>
        <taxon>Myida</taxon>
        <taxon>Dreissenoidea</taxon>
        <taxon>Dreissenidae</taxon>
        <taxon>Dreissena</taxon>
    </lineage>
</organism>
<proteinExistence type="predicted"/>
<gene>
    <name evidence="1" type="ORF">DPMN_139425</name>
</gene>
<keyword evidence="2" id="KW-1185">Reference proteome</keyword>
<reference evidence="1" key="2">
    <citation type="submission" date="2020-11" db="EMBL/GenBank/DDBJ databases">
        <authorList>
            <person name="McCartney M.A."/>
            <person name="Auch B."/>
            <person name="Kono T."/>
            <person name="Mallez S."/>
            <person name="Becker A."/>
            <person name="Gohl D.M."/>
            <person name="Silverstein K.A.T."/>
            <person name="Koren S."/>
            <person name="Bechman K.B."/>
            <person name="Herman A."/>
            <person name="Abrahante J.E."/>
            <person name="Garbe J."/>
        </authorList>
    </citation>
    <scope>NUCLEOTIDE SEQUENCE</scope>
    <source>
        <strain evidence="1">Duluth1</strain>
        <tissue evidence="1">Whole animal</tissue>
    </source>
</reference>
<accession>A0A9D4JGI0</accession>
<protein>
    <submittedName>
        <fullName evidence="1">Uncharacterized protein</fullName>
    </submittedName>
</protein>
<name>A0A9D4JGI0_DREPO</name>